<keyword evidence="6" id="KW-0472">Membrane</keyword>
<dbReference type="PATRIC" id="fig|128780.6.peg.1974"/>
<dbReference type="GO" id="GO:0047355">
    <property type="term" value="F:CDP-glycerol glycerophosphotransferase activity"/>
    <property type="evidence" value="ECO:0007669"/>
    <property type="project" value="InterPro"/>
</dbReference>
<dbReference type="Gene3D" id="3.40.50.12580">
    <property type="match status" value="1"/>
</dbReference>
<dbReference type="AlphaFoldDB" id="A0A0S1AZY9"/>
<keyword evidence="5" id="KW-0777">Teichoic acid biosynthesis</keyword>
<evidence type="ECO:0000256" key="2">
    <source>
        <dbReference type="ARBA" id="ARBA00010488"/>
    </source>
</evidence>
<keyword evidence="4" id="KW-0808">Transferase</keyword>
<dbReference type="SUPFAM" id="SSF53756">
    <property type="entry name" value="UDP-Glycosyltransferase/glycogen phosphorylase"/>
    <property type="match status" value="1"/>
</dbReference>
<evidence type="ECO:0000256" key="6">
    <source>
        <dbReference type="ARBA" id="ARBA00023136"/>
    </source>
</evidence>
<dbReference type="Pfam" id="PF04464">
    <property type="entry name" value="Glyphos_transf"/>
    <property type="match status" value="1"/>
</dbReference>
<dbReference type="InterPro" id="IPR043148">
    <property type="entry name" value="TagF_C"/>
</dbReference>
<dbReference type="EMBL" id="CP012900">
    <property type="protein sequence ID" value="ALJ28342.1"/>
    <property type="molecule type" value="Genomic_DNA"/>
</dbReference>
<dbReference type="Gene3D" id="3.40.50.11820">
    <property type="match status" value="1"/>
</dbReference>
<accession>A0A0S1AZY9</accession>
<proteinExistence type="inferred from homology"/>
<evidence type="ECO:0000256" key="4">
    <source>
        <dbReference type="ARBA" id="ARBA00022679"/>
    </source>
</evidence>
<comment type="subcellular location">
    <subcellularLocation>
        <location evidence="1">Cell membrane</location>
        <topology evidence="1">Peripheral membrane protein</topology>
    </subcellularLocation>
</comment>
<evidence type="ECO:0000313" key="8">
    <source>
        <dbReference type="Proteomes" id="UP000061010"/>
    </source>
</evidence>
<evidence type="ECO:0000256" key="3">
    <source>
        <dbReference type="ARBA" id="ARBA00022475"/>
    </source>
</evidence>
<gene>
    <name evidence="7" type="ORF">AOT14_19650</name>
</gene>
<comment type="similarity">
    <text evidence="2">Belongs to the CDP-glycerol glycerophosphotransferase family.</text>
</comment>
<dbReference type="Proteomes" id="UP000061010">
    <property type="component" value="Chromosome"/>
</dbReference>
<keyword evidence="3" id="KW-1003">Cell membrane</keyword>
<name>A0A0S1AZY9_9GAMM</name>
<organism evidence="7 8">
    <name type="scientific">Stenotrophomonas acidaminiphila</name>
    <dbReference type="NCBI Taxonomy" id="128780"/>
    <lineage>
        <taxon>Bacteria</taxon>
        <taxon>Pseudomonadati</taxon>
        <taxon>Pseudomonadota</taxon>
        <taxon>Gammaproteobacteria</taxon>
        <taxon>Lysobacterales</taxon>
        <taxon>Lysobacteraceae</taxon>
        <taxon>Stenotrophomonas</taxon>
    </lineage>
</organism>
<dbReference type="KEGG" id="sacz:AOT14_19650"/>
<dbReference type="InterPro" id="IPR051612">
    <property type="entry name" value="Teichoic_Acid_Biosynth"/>
</dbReference>
<dbReference type="GO" id="GO:0005886">
    <property type="term" value="C:plasma membrane"/>
    <property type="evidence" value="ECO:0007669"/>
    <property type="project" value="UniProtKB-SubCell"/>
</dbReference>
<dbReference type="InterPro" id="IPR007554">
    <property type="entry name" value="Glycerophosphate_synth"/>
</dbReference>
<dbReference type="InterPro" id="IPR043149">
    <property type="entry name" value="TagF_N"/>
</dbReference>
<dbReference type="OrthoDB" id="5123492at2"/>
<evidence type="ECO:0000256" key="5">
    <source>
        <dbReference type="ARBA" id="ARBA00022944"/>
    </source>
</evidence>
<keyword evidence="8" id="KW-1185">Reference proteome</keyword>
<dbReference type="GO" id="GO:0019350">
    <property type="term" value="P:teichoic acid biosynthetic process"/>
    <property type="evidence" value="ECO:0007669"/>
    <property type="project" value="UniProtKB-KW"/>
</dbReference>
<protein>
    <submittedName>
        <fullName evidence="7">Teichoic acid biosynthesis protein B</fullName>
    </submittedName>
</protein>
<dbReference type="PANTHER" id="PTHR37316">
    <property type="entry name" value="TEICHOIC ACID GLYCEROL-PHOSPHATE PRIMASE"/>
    <property type="match status" value="1"/>
</dbReference>
<evidence type="ECO:0000256" key="1">
    <source>
        <dbReference type="ARBA" id="ARBA00004202"/>
    </source>
</evidence>
<dbReference type="PANTHER" id="PTHR37316:SF3">
    <property type="entry name" value="TEICHOIC ACID GLYCEROL-PHOSPHATE TRANSFERASE"/>
    <property type="match status" value="1"/>
</dbReference>
<reference evidence="7 8" key="1">
    <citation type="journal article" date="2015" name="Genome Announc.">
        <title>Complete Genome Sequencing of Stenotrophomonas acidaminiphila ZAC14D2_NAIMI4_2, a Multidrug-Resistant Strain Isolated from Sediments of a Polluted River in Mexico, Uncovers New Antibiotic Resistance Genes and a Novel Class-II Lasso Peptide Biosynthesis Gene Cluster.</title>
        <authorList>
            <person name="Vinuesa P."/>
            <person name="Ochoa-Sanchez L.E."/>
        </authorList>
    </citation>
    <scope>NUCLEOTIDE SEQUENCE [LARGE SCALE GENOMIC DNA]</scope>
    <source>
        <strain evidence="7 8">ZAC14D2_NAIMI4_2</strain>
    </source>
</reference>
<sequence>MTRPGKRPLLRHRRIADSRLGVPLLALWRVLDWVLPKRSERWAFFDHPLKHGQFIENARAVYEQVRDDPRVQIRIFVRGGHRPRGIEESARVRIVALDTLAGLLELARCGVLLLTNSTALDMSLAWRDGGHGAPRPALRRRLVVNLWHGIPLKRLFALANPSQRRHGDRDRFRRRERRFYTGLVASSEVDANAMAAIFHPIPPANVWVTGLPRTDFLRMPEAELPATLRTELARVRALRRGRRLLLYAPTYRDASAAGDRDYAFSDAEVARLKHLLRRHDAVLGFRGHYVAAARAEPGLARHADGDAIVDLGHADFHEIAPLLRESSLVLTDYSSVYIDALCLDLPVIGFAHDLDDYRQRQNGLLYDLDLAFPGPVTTTFDALLDALEARLAAPRFAPDERYRNARRLFFRHDDACNARRLVERIHDTLAGTHA</sequence>
<evidence type="ECO:0000313" key="7">
    <source>
        <dbReference type="EMBL" id="ALJ28342.1"/>
    </source>
</evidence>